<gene>
    <name evidence="6" type="ORF">ACFPWU_04175</name>
</gene>
<feature type="transmembrane region" description="Helical" evidence="5">
    <location>
        <begin position="693"/>
        <end position="723"/>
    </location>
</feature>
<evidence type="ECO:0000256" key="1">
    <source>
        <dbReference type="ARBA" id="ARBA00004141"/>
    </source>
</evidence>
<keyword evidence="2 5" id="KW-0812">Transmembrane</keyword>
<dbReference type="NCBIfam" id="TIGR03057">
    <property type="entry name" value="xxxLxxG_by_4"/>
    <property type="match status" value="10"/>
</dbReference>
<proteinExistence type="predicted"/>
<feature type="transmembrane region" description="Helical" evidence="5">
    <location>
        <begin position="590"/>
        <end position="609"/>
    </location>
</feature>
<accession>A0ABW1QWA4</accession>
<comment type="caution">
    <text evidence="6">The sequence shown here is derived from an EMBL/GenBank/DDBJ whole genome shotgun (WGS) entry which is preliminary data.</text>
</comment>
<evidence type="ECO:0000256" key="2">
    <source>
        <dbReference type="ARBA" id="ARBA00022692"/>
    </source>
</evidence>
<dbReference type="PANTHER" id="PTHR43077:SF10">
    <property type="entry name" value="TRANSPORT PERMEASE PROTEIN"/>
    <property type="match status" value="1"/>
</dbReference>
<reference evidence="7" key="1">
    <citation type="journal article" date="2019" name="Int. J. Syst. Evol. Microbiol.">
        <title>The Global Catalogue of Microorganisms (GCM) 10K type strain sequencing project: providing services to taxonomists for standard genome sequencing and annotation.</title>
        <authorList>
            <consortium name="The Broad Institute Genomics Platform"/>
            <consortium name="The Broad Institute Genome Sequencing Center for Infectious Disease"/>
            <person name="Wu L."/>
            <person name="Ma J."/>
        </authorList>
    </citation>
    <scope>NUCLEOTIDE SEQUENCE [LARGE SCALE GENOMIC DNA]</scope>
    <source>
        <strain evidence="7">DFY28</strain>
    </source>
</reference>
<dbReference type="InterPro" id="IPR023908">
    <property type="entry name" value="xxxLxxG_rpt"/>
</dbReference>
<organism evidence="6 7">
    <name type="scientific">Nocardioides yefusunii</name>
    <dbReference type="NCBI Taxonomy" id="2500546"/>
    <lineage>
        <taxon>Bacteria</taxon>
        <taxon>Bacillati</taxon>
        <taxon>Actinomycetota</taxon>
        <taxon>Actinomycetes</taxon>
        <taxon>Propionibacteriales</taxon>
        <taxon>Nocardioidaceae</taxon>
        <taxon>Nocardioides</taxon>
    </lineage>
</organism>
<dbReference type="Gene3D" id="1.10.287.950">
    <property type="entry name" value="Methyl-accepting chemotaxis protein"/>
    <property type="match status" value="1"/>
</dbReference>
<keyword evidence="7" id="KW-1185">Reference proteome</keyword>
<keyword evidence="3 5" id="KW-1133">Transmembrane helix</keyword>
<protein>
    <submittedName>
        <fullName evidence="6">YhgE/Pip domain-containing protein</fullName>
    </submittedName>
</protein>
<dbReference type="RefSeq" id="WP_128219505.1">
    <property type="nucleotide sequence ID" value="NZ_CP034929.1"/>
</dbReference>
<evidence type="ECO:0000313" key="6">
    <source>
        <dbReference type="EMBL" id="MFC6152864.1"/>
    </source>
</evidence>
<evidence type="ECO:0000313" key="7">
    <source>
        <dbReference type="Proteomes" id="UP001596098"/>
    </source>
</evidence>
<evidence type="ECO:0000256" key="5">
    <source>
        <dbReference type="SAM" id="Phobius"/>
    </source>
</evidence>
<feature type="transmembrane region" description="Helical" evidence="5">
    <location>
        <begin position="652"/>
        <end position="673"/>
    </location>
</feature>
<dbReference type="InterPro" id="IPR051328">
    <property type="entry name" value="T7SS_ABC-Transporter"/>
</dbReference>
<evidence type="ECO:0000256" key="4">
    <source>
        <dbReference type="ARBA" id="ARBA00023136"/>
    </source>
</evidence>
<feature type="transmembrane region" description="Helical" evidence="5">
    <location>
        <begin position="549"/>
        <end position="569"/>
    </location>
</feature>
<sequence>MSTLISRLKNGAQSRPAVVALVAAVALPTLVTATAVVSLGDRADAARELRAAVVNLDEPVTSKESGTVAAGRLLAAGLTRPAEGDPDPGMDWVLADPDSAADGLADGTFHAVVTVPADFSATIAKISTDAPQQAGVEVRTDGADATVVGTITTDVSQVAADSLGRTVTTSYLNQLFEGTNTLGGKLSDAADGAAELTDGAGKLSDGLGTLRTGSASLADGAKKLDSGAGTLSKGTRDAATGATRLDSGSTQLADGANQLSSGISDLSTGATRLRDGSSALADGARSVDDGATRLADGLGQLDAATVGLEKQSTALADGAAQVSDGVAGYAKVLQGWGQACANPLLSGSVPELCAATSAALGADGANATALVDGAAQLATGTRTLADSAPQIRSGITAAHDGADALAAGTGELSSGADDLASGAATLASGAKDADAAAAQLASGAGELSTGASSLAAGTSRLAAGSKELTSGTGDLVSGSTRLADGAKSADAGSTKLASGAGELATGLRDGADQVPVTDEVTIRTKAETVAQPVVARAVDDAPSGGRAQAAPSVVATALWLGALGIFLTVPAVQVRRLSRATTARRTVARALAPALALGVAQVALVLGAVHLLDLDLARPWLLALVAAPAAALAALTVTQAVVALCGERLGGVLVVALTVVQALTLPGFLPLDAAPGWLQSLNGLLPVPLATDAVAWTVTGAGSGASVAGLLLWSLAAVVVSVWATARRGTTTLATIRRQVAAPA</sequence>
<feature type="transmembrane region" description="Helical" evidence="5">
    <location>
        <begin position="621"/>
        <end position="645"/>
    </location>
</feature>
<dbReference type="EMBL" id="JBHSQI010000002">
    <property type="protein sequence ID" value="MFC6152864.1"/>
    <property type="molecule type" value="Genomic_DNA"/>
</dbReference>
<name>A0ABW1QWA4_9ACTN</name>
<dbReference type="PANTHER" id="PTHR43077">
    <property type="entry name" value="TRANSPORT PERMEASE YVFS-RELATED"/>
    <property type="match status" value="1"/>
</dbReference>
<keyword evidence="4 5" id="KW-0472">Membrane</keyword>
<evidence type="ECO:0000256" key="3">
    <source>
        <dbReference type="ARBA" id="ARBA00022989"/>
    </source>
</evidence>
<dbReference type="Proteomes" id="UP001596098">
    <property type="component" value="Unassembled WGS sequence"/>
</dbReference>
<comment type="subcellular location">
    <subcellularLocation>
        <location evidence="1">Membrane</location>
        <topology evidence="1">Multi-pass membrane protein</topology>
    </subcellularLocation>
</comment>